<keyword evidence="1" id="KW-0812">Transmembrane</keyword>
<reference evidence="2" key="1">
    <citation type="submission" date="2020-05" db="EMBL/GenBank/DDBJ databases">
        <authorList>
            <person name="Chiriac C."/>
            <person name="Salcher M."/>
            <person name="Ghai R."/>
            <person name="Kavagutti S V."/>
        </authorList>
    </citation>
    <scope>NUCLEOTIDE SEQUENCE</scope>
</reference>
<dbReference type="Pfam" id="PF20447">
    <property type="entry name" value="DUF6704"/>
    <property type="match status" value="1"/>
</dbReference>
<sequence length="75" mass="7681">MKDATATAPGKQVHHGNTPAAWTTVVLVTLAFTTGTLSVMFANWIAFGASVGLLVVAGIVGKVMQMLGLGAVARR</sequence>
<feature type="transmembrane region" description="Helical" evidence="1">
    <location>
        <begin position="21"/>
        <end position="45"/>
    </location>
</feature>
<protein>
    <submittedName>
        <fullName evidence="2">Unannotated protein</fullName>
    </submittedName>
</protein>
<organism evidence="2">
    <name type="scientific">freshwater metagenome</name>
    <dbReference type="NCBI Taxonomy" id="449393"/>
    <lineage>
        <taxon>unclassified sequences</taxon>
        <taxon>metagenomes</taxon>
        <taxon>ecological metagenomes</taxon>
    </lineage>
</organism>
<dbReference type="EMBL" id="CAFBNB010000038">
    <property type="protein sequence ID" value="CAB4922990.1"/>
    <property type="molecule type" value="Genomic_DNA"/>
</dbReference>
<name>A0A6J7HY85_9ZZZZ</name>
<keyword evidence="1" id="KW-0472">Membrane</keyword>
<dbReference type="InterPro" id="IPR046550">
    <property type="entry name" value="DUF6704"/>
</dbReference>
<evidence type="ECO:0000313" key="2">
    <source>
        <dbReference type="EMBL" id="CAB4922990.1"/>
    </source>
</evidence>
<proteinExistence type="predicted"/>
<accession>A0A6J7HY85</accession>
<gene>
    <name evidence="2" type="ORF">UFOPK3720_00325</name>
</gene>
<evidence type="ECO:0000256" key="1">
    <source>
        <dbReference type="SAM" id="Phobius"/>
    </source>
</evidence>
<keyword evidence="1" id="KW-1133">Transmembrane helix</keyword>
<dbReference type="AlphaFoldDB" id="A0A6J7HY85"/>
<dbReference type="NCBIfam" id="NF041681">
    <property type="entry name" value="HGxxPAAW"/>
    <property type="match status" value="1"/>
</dbReference>
<feature type="transmembrane region" description="Helical" evidence="1">
    <location>
        <begin position="51"/>
        <end position="73"/>
    </location>
</feature>